<evidence type="ECO:0000313" key="5">
    <source>
        <dbReference type="Proteomes" id="UP001367508"/>
    </source>
</evidence>
<dbReference type="Gene3D" id="1.20.140.40">
    <property type="entry name" value="Invertase/pectin methylesterase inhibitor family protein"/>
    <property type="match status" value="1"/>
</dbReference>
<name>A0AAN9KE26_CANGL</name>
<comment type="caution">
    <text evidence="4">The sequence shown here is derived from an EMBL/GenBank/DDBJ whole genome shotgun (WGS) entry which is preliminary data.</text>
</comment>
<dbReference type="InterPro" id="IPR006501">
    <property type="entry name" value="Pectinesterase_inhib_dom"/>
</dbReference>
<reference evidence="4 5" key="1">
    <citation type="submission" date="2024-01" db="EMBL/GenBank/DDBJ databases">
        <title>The genomes of 5 underutilized Papilionoideae crops provide insights into root nodulation and disease resistanc.</title>
        <authorList>
            <person name="Jiang F."/>
        </authorList>
    </citation>
    <scope>NUCLEOTIDE SEQUENCE [LARGE SCALE GENOMIC DNA]</scope>
    <source>
        <strain evidence="4">LVBAO_FW01</strain>
        <tissue evidence="4">Leaves</tissue>
    </source>
</reference>
<dbReference type="SUPFAM" id="SSF101148">
    <property type="entry name" value="Plant invertase/pectin methylesterase inhibitor"/>
    <property type="match status" value="1"/>
</dbReference>
<evidence type="ECO:0000313" key="3">
    <source>
        <dbReference type="EMBL" id="KAK7315283.1"/>
    </source>
</evidence>
<gene>
    <name evidence="3" type="ORF">VNO77_33822</name>
    <name evidence="4" type="ORF">VNO77_33823</name>
</gene>
<dbReference type="PANTHER" id="PTHR31890">
    <property type="entry name" value="PLANT INVERTASE/PECTIN METHYLESTERASE INHIBITOR SUPERFAMILY PROTEIN"/>
    <property type="match status" value="1"/>
</dbReference>
<organism evidence="4 5">
    <name type="scientific">Canavalia gladiata</name>
    <name type="common">Sword bean</name>
    <name type="synonym">Dolichos gladiatus</name>
    <dbReference type="NCBI Taxonomy" id="3824"/>
    <lineage>
        <taxon>Eukaryota</taxon>
        <taxon>Viridiplantae</taxon>
        <taxon>Streptophyta</taxon>
        <taxon>Embryophyta</taxon>
        <taxon>Tracheophyta</taxon>
        <taxon>Spermatophyta</taxon>
        <taxon>Magnoliopsida</taxon>
        <taxon>eudicotyledons</taxon>
        <taxon>Gunneridae</taxon>
        <taxon>Pentapetalae</taxon>
        <taxon>rosids</taxon>
        <taxon>fabids</taxon>
        <taxon>Fabales</taxon>
        <taxon>Fabaceae</taxon>
        <taxon>Papilionoideae</taxon>
        <taxon>50 kb inversion clade</taxon>
        <taxon>NPAAA clade</taxon>
        <taxon>indigoferoid/millettioid clade</taxon>
        <taxon>Phaseoleae</taxon>
        <taxon>Canavalia</taxon>
    </lineage>
</organism>
<evidence type="ECO:0000313" key="4">
    <source>
        <dbReference type="EMBL" id="KAK7315284.1"/>
    </source>
</evidence>
<keyword evidence="5" id="KW-1185">Reference proteome</keyword>
<evidence type="ECO:0000259" key="2">
    <source>
        <dbReference type="Pfam" id="PF04043"/>
    </source>
</evidence>
<dbReference type="NCBIfam" id="TIGR01614">
    <property type="entry name" value="PME_inhib"/>
    <property type="match status" value="1"/>
</dbReference>
<feature type="signal peptide" evidence="1">
    <location>
        <begin position="1"/>
        <end position="24"/>
    </location>
</feature>
<dbReference type="EMBL" id="JAYMYQ010000008">
    <property type="protein sequence ID" value="KAK7315283.1"/>
    <property type="molecule type" value="Genomic_DNA"/>
</dbReference>
<dbReference type="EMBL" id="JAYMYQ010000008">
    <property type="protein sequence ID" value="KAK7315284.1"/>
    <property type="molecule type" value="Genomic_DNA"/>
</dbReference>
<feature type="domain" description="Pectinesterase inhibitor" evidence="2">
    <location>
        <begin position="52"/>
        <end position="169"/>
    </location>
</feature>
<proteinExistence type="predicted"/>
<evidence type="ECO:0000256" key="1">
    <source>
        <dbReference type="SAM" id="SignalP"/>
    </source>
</evidence>
<dbReference type="PANTHER" id="PTHR31890:SF9">
    <property type="entry name" value="PLANT INVERTASE_PECTIN METHYLESTERASE INHIBITOR SUPERFAMILY PROTEIN"/>
    <property type="match status" value="1"/>
</dbReference>
<dbReference type="InterPro" id="IPR035513">
    <property type="entry name" value="Invertase/methylesterase_inhib"/>
</dbReference>
<dbReference type="Proteomes" id="UP001367508">
    <property type="component" value="Unassembled WGS sequence"/>
</dbReference>
<dbReference type="AlphaFoldDB" id="A0AAN9KE26"/>
<dbReference type="Pfam" id="PF04043">
    <property type="entry name" value="PMEI"/>
    <property type="match status" value="1"/>
</dbReference>
<feature type="chain" id="PRO_5044711266" description="Pectinesterase inhibitor domain-containing protein" evidence="1">
    <location>
        <begin position="25"/>
        <end position="203"/>
    </location>
</feature>
<dbReference type="GO" id="GO:0004857">
    <property type="term" value="F:enzyme inhibitor activity"/>
    <property type="evidence" value="ECO:0007669"/>
    <property type="project" value="InterPro"/>
</dbReference>
<sequence length="203" mass="21960">MARSACCLVLISLCLSIVLEPALAENLPNGSSTKHLAPEATPLASDVPTQQDLVKKLCQETRKSKLCTKIVQGDKETLRRMNPIIVAKVSIDLATTMASNVGAYMSNELKKNHVNVVSRGCVEECKLGYESVVEELNIAYLNFENKPQKAILSLNTVDKKVELCANSLKLASSQGELSTIVETNKVILGLVQLAQNVSKSPAH</sequence>
<accession>A0AAN9KE26</accession>
<protein>
    <recommendedName>
        <fullName evidence="2">Pectinesterase inhibitor domain-containing protein</fullName>
    </recommendedName>
</protein>
<keyword evidence="1" id="KW-0732">Signal</keyword>